<keyword evidence="3" id="KW-1185">Reference proteome</keyword>
<evidence type="ECO:0000313" key="2">
    <source>
        <dbReference type="EMBL" id="GJS53250.1"/>
    </source>
</evidence>
<feature type="region of interest" description="Disordered" evidence="1">
    <location>
        <begin position="168"/>
        <end position="188"/>
    </location>
</feature>
<gene>
    <name evidence="2" type="ORF">Tco_0626612</name>
</gene>
<reference evidence="2" key="1">
    <citation type="journal article" date="2022" name="Int. J. Mol. Sci.">
        <title>Draft Genome of Tanacetum Coccineum: Genomic Comparison of Closely Related Tanacetum-Family Plants.</title>
        <authorList>
            <person name="Yamashiro T."/>
            <person name="Shiraishi A."/>
            <person name="Nakayama K."/>
            <person name="Satake H."/>
        </authorList>
    </citation>
    <scope>NUCLEOTIDE SEQUENCE</scope>
</reference>
<proteinExistence type="predicted"/>
<comment type="caution">
    <text evidence="2">The sequence shown here is derived from an EMBL/GenBank/DDBJ whole genome shotgun (WGS) entry which is preliminary data.</text>
</comment>
<protein>
    <submittedName>
        <fullName evidence="2">Uncharacterized protein</fullName>
    </submittedName>
</protein>
<accession>A0ABQ4WK42</accession>
<name>A0ABQ4WK42_9ASTR</name>
<reference evidence="2" key="2">
    <citation type="submission" date="2022-01" db="EMBL/GenBank/DDBJ databases">
        <authorList>
            <person name="Yamashiro T."/>
            <person name="Shiraishi A."/>
            <person name="Satake H."/>
            <person name="Nakayama K."/>
        </authorList>
    </citation>
    <scope>NUCLEOTIDE SEQUENCE</scope>
</reference>
<feature type="region of interest" description="Disordered" evidence="1">
    <location>
        <begin position="220"/>
        <end position="240"/>
    </location>
</feature>
<sequence>MAVMASGSYKMSVTILIQDLLMSAKCFALYEIVHVVGSWPMMRSLVASVRDDSLHKKEGKPNGTLNSYKGRSKSCLTDVGFHLPRDVLGPTEGLSRPSLISVRLPGQMDFLFFIQTADPTKVRVGERQHVEGEPKLLDTTVGHVVSLLPVAPAHASSELEASANMLFDEGGSGGQTEQGDSASGGHGVDIPQVSETAEIVAEDAAPVQPKRQIKRKTIVYDAGGPSHPPKKLREDHETSTGPFVAGKSMSALQRLLAGAVLNPEVGIAALPTLPFITSSVSVTLERESEDQTDSMAEANLRTITAPPWFVISSDSSHHSGANIAEAEVDSFARPSIPLITVATTVTSIVDPATTVKEKFVESSVFGGDSSGGGADHTVVECNNGSRLDDGRTCREMVDEFAPLKFFSSIHGMDHDQLFTEFNVGAARQISLSAEVRMRAEYNIKERRRLNSVVEEKNSLLKARDAEIETLKAQLLMKEAEAVKAIHLSTKVSKFKVVEKSLRVEVNILKEQNAALEQESTVLSMKVADLATSVKVREQEVVDLDAQVAFTKSQSDNLAGRVHELETSSAGLQEKVTAYENCMGKLEEFQDEQIRAMNDKFEKLYIDFVEMALHLEKKFYPTFSLPSLAVEYLSALGAAISRAIKKGMQDGLAAEINYGQECRVACSFMLCDLDFEPLSLSLSSMPSCDLVSLTHILILCLILIASNQSLRKSLSLNLELS</sequence>
<dbReference type="EMBL" id="BQNB010008713">
    <property type="protein sequence ID" value="GJS53250.1"/>
    <property type="molecule type" value="Genomic_DNA"/>
</dbReference>
<evidence type="ECO:0000256" key="1">
    <source>
        <dbReference type="SAM" id="MobiDB-lite"/>
    </source>
</evidence>
<feature type="compositionally biased region" description="Gly residues" evidence="1">
    <location>
        <begin position="170"/>
        <end position="187"/>
    </location>
</feature>
<organism evidence="2 3">
    <name type="scientific">Tanacetum coccineum</name>
    <dbReference type="NCBI Taxonomy" id="301880"/>
    <lineage>
        <taxon>Eukaryota</taxon>
        <taxon>Viridiplantae</taxon>
        <taxon>Streptophyta</taxon>
        <taxon>Embryophyta</taxon>
        <taxon>Tracheophyta</taxon>
        <taxon>Spermatophyta</taxon>
        <taxon>Magnoliopsida</taxon>
        <taxon>eudicotyledons</taxon>
        <taxon>Gunneridae</taxon>
        <taxon>Pentapetalae</taxon>
        <taxon>asterids</taxon>
        <taxon>campanulids</taxon>
        <taxon>Asterales</taxon>
        <taxon>Asteraceae</taxon>
        <taxon>Asteroideae</taxon>
        <taxon>Anthemideae</taxon>
        <taxon>Anthemidinae</taxon>
        <taxon>Tanacetum</taxon>
    </lineage>
</organism>
<evidence type="ECO:0000313" key="3">
    <source>
        <dbReference type="Proteomes" id="UP001151760"/>
    </source>
</evidence>
<dbReference type="Proteomes" id="UP001151760">
    <property type="component" value="Unassembled WGS sequence"/>
</dbReference>